<evidence type="ECO:0000313" key="3">
    <source>
        <dbReference type="Proteomes" id="UP001295684"/>
    </source>
</evidence>
<dbReference type="Proteomes" id="UP001295684">
    <property type="component" value="Unassembled WGS sequence"/>
</dbReference>
<comment type="caution">
    <text evidence="2">The sequence shown here is derived from an EMBL/GenBank/DDBJ whole genome shotgun (WGS) entry which is preliminary data.</text>
</comment>
<gene>
    <name evidence="2" type="ORF">ECRASSUSDP1_LOCUS27539</name>
</gene>
<dbReference type="EMBL" id="CAMPGE010028416">
    <property type="protein sequence ID" value="CAI2385942.1"/>
    <property type="molecule type" value="Genomic_DNA"/>
</dbReference>
<feature type="compositionally biased region" description="Polar residues" evidence="1">
    <location>
        <begin position="167"/>
        <end position="180"/>
    </location>
</feature>
<protein>
    <submittedName>
        <fullName evidence="2">Uncharacterized protein</fullName>
    </submittedName>
</protein>
<keyword evidence="3" id="KW-1185">Reference proteome</keyword>
<organism evidence="2 3">
    <name type="scientific">Euplotes crassus</name>
    <dbReference type="NCBI Taxonomy" id="5936"/>
    <lineage>
        <taxon>Eukaryota</taxon>
        <taxon>Sar</taxon>
        <taxon>Alveolata</taxon>
        <taxon>Ciliophora</taxon>
        <taxon>Intramacronucleata</taxon>
        <taxon>Spirotrichea</taxon>
        <taxon>Hypotrichia</taxon>
        <taxon>Euplotida</taxon>
        <taxon>Euplotidae</taxon>
        <taxon>Moneuplotes</taxon>
    </lineage>
</organism>
<evidence type="ECO:0000256" key="1">
    <source>
        <dbReference type="SAM" id="MobiDB-lite"/>
    </source>
</evidence>
<reference evidence="2" key="1">
    <citation type="submission" date="2023-07" db="EMBL/GenBank/DDBJ databases">
        <authorList>
            <consortium name="AG Swart"/>
            <person name="Singh M."/>
            <person name="Singh A."/>
            <person name="Seah K."/>
            <person name="Emmerich C."/>
        </authorList>
    </citation>
    <scope>NUCLEOTIDE SEQUENCE</scope>
    <source>
        <strain evidence="2">DP1</strain>
    </source>
</reference>
<accession>A0AAD2D9G3</accession>
<name>A0AAD2D9G3_EUPCR</name>
<evidence type="ECO:0000313" key="2">
    <source>
        <dbReference type="EMBL" id="CAI2385942.1"/>
    </source>
</evidence>
<feature type="region of interest" description="Disordered" evidence="1">
    <location>
        <begin position="160"/>
        <end position="180"/>
    </location>
</feature>
<proteinExistence type="predicted"/>
<dbReference type="AlphaFoldDB" id="A0AAD2D9G3"/>
<sequence>MKVRKSKIISTSHKRISSSYAILHNKQRDYKTKFQNPPEELLNLQKKSISLKDGLKESDIRHNEHFFTIGGEVKKNNLSDTLKYSRVIPKISPIKTSKAADIRAKFIHTTESEPLFHKFVNETNSISLEKKKYIKLSSSKPPVYKRINRLCNRQAKIQEKNHPRTALKNSNDLKGNKSESCSQDLKDKLIDIYAKESHLSKISSKNLLFFNLFGTSELSRQKLKTLHFYISRDLCPKKAKMQQEVDLPDKKDEEKKVYCLKTRSHIKLKKNKNKIKRVWLDKKTLDKTKQILSVDNIDDGVSEIVQLTPLGKDYNTIDNRRFSLNTTPIKLNSKNMLKKKIEIVKFIKRSAVHPKIAVQNKKITHEHPGINKETKLRINSCEPVRNTLEVNQKATQMTLQKQSIKKNNDSQSLRIQNMIKTMLLALKLKCSKRLSSLSKTVTSHKSEKVISRSTKPKFIVMKGARRIQNNKDLII</sequence>